<feature type="signal peptide" evidence="1">
    <location>
        <begin position="1"/>
        <end position="27"/>
    </location>
</feature>
<keyword evidence="3" id="KW-1185">Reference proteome</keyword>
<sequence>MKNLNSKAVSFLSVAATVLLMSSPALASTYKSTGGTTALSIKPDTNSTLTGIYSTTLNKRRVVGEIRITEKQGGGGSYTYQGTFSDRGLDGKGECIGDISIVRRQIARSGKIGAKVTWKVKGGPTCASVGQSYVLDLVEALPSPDAKGDFNWNNSGTWLSQPLRSSTWPKWKVTSSDGQLNCREKPNGKILRVYRVNVDQIEANKNRSNAFELSPGKSPWLLTNQGCYVRANKQYIQPLSMP</sequence>
<dbReference type="EMBL" id="JAYGHT010000158">
    <property type="protein sequence ID" value="MEA5522290.1"/>
    <property type="molecule type" value="Genomic_DNA"/>
</dbReference>
<comment type="caution">
    <text evidence="2">The sequence shown here is derived from an EMBL/GenBank/DDBJ whole genome shotgun (WGS) entry which is preliminary data.</text>
</comment>
<gene>
    <name evidence="2" type="ORF">VB854_25455</name>
</gene>
<reference evidence="2 3" key="1">
    <citation type="submission" date="2023-12" db="EMBL/GenBank/DDBJ databases">
        <title>Baltic Sea Cyanobacteria.</title>
        <authorList>
            <person name="Delbaje E."/>
            <person name="Fewer D.P."/>
            <person name="Shishido T.K."/>
        </authorList>
    </citation>
    <scope>NUCLEOTIDE SEQUENCE [LARGE SCALE GENOMIC DNA]</scope>
    <source>
        <strain evidence="2 3">CCNP 1315</strain>
    </source>
</reference>
<protein>
    <submittedName>
        <fullName evidence="2">Uncharacterized protein</fullName>
    </submittedName>
</protein>
<organism evidence="2 3">
    <name type="scientific">Limnoraphis robusta CCNP1315</name>
    <dbReference type="NCBI Taxonomy" id="3110306"/>
    <lineage>
        <taxon>Bacteria</taxon>
        <taxon>Bacillati</taxon>
        <taxon>Cyanobacteriota</taxon>
        <taxon>Cyanophyceae</taxon>
        <taxon>Oscillatoriophycideae</taxon>
        <taxon>Oscillatoriales</taxon>
        <taxon>Sirenicapillariaceae</taxon>
        <taxon>Limnoraphis</taxon>
    </lineage>
</organism>
<evidence type="ECO:0000256" key="1">
    <source>
        <dbReference type="SAM" id="SignalP"/>
    </source>
</evidence>
<evidence type="ECO:0000313" key="2">
    <source>
        <dbReference type="EMBL" id="MEA5522290.1"/>
    </source>
</evidence>
<accession>A0ABU5U521</accession>
<dbReference type="RefSeq" id="WP_323272746.1">
    <property type="nucleotide sequence ID" value="NZ_JAYGHT010000158.1"/>
</dbReference>
<feature type="chain" id="PRO_5045568607" evidence="1">
    <location>
        <begin position="28"/>
        <end position="242"/>
    </location>
</feature>
<name>A0ABU5U521_9CYAN</name>
<keyword evidence="1" id="KW-0732">Signal</keyword>
<proteinExistence type="predicted"/>
<evidence type="ECO:0000313" key="3">
    <source>
        <dbReference type="Proteomes" id="UP001301728"/>
    </source>
</evidence>
<dbReference type="Proteomes" id="UP001301728">
    <property type="component" value="Unassembled WGS sequence"/>
</dbReference>